<dbReference type="GO" id="GO:0016020">
    <property type="term" value="C:membrane"/>
    <property type="evidence" value="ECO:0007669"/>
    <property type="project" value="UniProtKB-SubCell"/>
</dbReference>
<sequence>MPTATTEMLGFAAAALTTLCWVPQAWHTIRTRDTRAISLWTQVFFALGIVLWLAYGVLLMSWPLIGANAVTLLLVLTILSMKLRYG</sequence>
<evidence type="ECO:0000256" key="5">
    <source>
        <dbReference type="SAM" id="Phobius"/>
    </source>
</evidence>
<keyword evidence="4 5" id="KW-0472">Membrane</keyword>
<keyword evidence="3 5" id="KW-1133">Transmembrane helix</keyword>
<evidence type="ECO:0000313" key="7">
    <source>
        <dbReference type="Proteomes" id="UP000255207"/>
    </source>
</evidence>
<evidence type="ECO:0000256" key="1">
    <source>
        <dbReference type="ARBA" id="ARBA00004141"/>
    </source>
</evidence>
<dbReference type="Gene3D" id="1.20.1280.290">
    <property type="match status" value="1"/>
</dbReference>
<comment type="caution">
    <text evidence="6">The sequence shown here is derived from an EMBL/GenBank/DDBJ whole genome shotgun (WGS) entry which is preliminary data.</text>
</comment>
<dbReference type="AlphaFoldDB" id="A0A370L232"/>
<keyword evidence="7" id="KW-1185">Reference proteome</keyword>
<dbReference type="EMBL" id="QQTP01000014">
    <property type="protein sequence ID" value="RDJ21020.1"/>
    <property type="molecule type" value="Genomic_DNA"/>
</dbReference>
<dbReference type="Proteomes" id="UP000255207">
    <property type="component" value="Unassembled WGS sequence"/>
</dbReference>
<protein>
    <recommendedName>
        <fullName evidence="8">MtN3 and saliva related transmembrane protein</fullName>
    </recommendedName>
</protein>
<dbReference type="OrthoDB" id="9814012at2"/>
<comment type="subcellular location">
    <subcellularLocation>
        <location evidence="1">Membrane</location>
        <topology evidence="1">Multi-pass membrane protein</topology>
    </subcellularLocation>
</comment>
<dbReference type="InterPro" id="IPR006603">
    <property type="entry name" value="PQ-loop_rpt"/>
</dbReference>
<name>A0A370L232_9HYPH</name>
<feature type="transmembrane region" description="Helical" evidence="5">
    <location>
        <begin position="37"/>
        <end position="55"/>
    </location>
</feature>
<evidence type="ECO:0000256" key="2">
    <source>
        <dbReference type="ARBA" id="ARBA00022692"/>
    </source>
</evidence>
<feature type="transmembrane region" description="Helical" evidence="5">
    <location>
        <begin position="6"/>
        <end position="25"/>
    </location>
</feature>
<dbReference type="InterPro" id="IPR047662">
    <property type="entry name" value="SemiSWEET"/>
</dbReference>
<proteinExistence type="predicted"/>
<gene>
    <name evidence="6" type="ORF">DWE98_22070</name>
</gene>
<reference evidence="7" key="1">
    <citation type="submission" date="2018-07" db="EMBL/GenBank/DDBJ databases">
        <authorList>
            <person name="Safronova V.I."/>
            <person name="Chirak E.R."/>
            <person name="Sazanova A.L."/>
        </authorList>
    </citation>
    <scope>NUCLEOTIDE SEQUENCE [LARGE SCALE GENOMIC DNA]</scope>
    <source>
        <strain evidence="7">RCAM04685</strain>
    </source>
</reference>
<dbReference type="NCBIfam" id="NF037968">
    <property type="entry name" value="SemiSWEET_2"/>
    <property type="match status" value="1"/>
</dbReference>
<evidence type="ECO:0000256" key="4">
    <source>
        <dbReference type="ARBA" id="ARBA00023136"/>
    </source>
</evidence>
<dbReference type="Pfam" id="PF04193">
    <property type="entry name" value="PQ-loop"/>
    <property type="match status" value="1"/>
</dbReference>
<dbReference type="RefSeq" id="WP_114831474.1">
    <property type="nucleotide sequence ID" value="NZ_QQTO01000016.1"/>
</dbReference>
<evidence type="ECO:0008006" key="8">
    <source>
        <dbReference type="Google" id="ProtNLM"/>
    </source>
</evidence>
<evidence type="ECO:0000313" key="6">
    <source>
        <dbReference type="EMBL" id="RDJ21020.1"/>
    </source>
</evidence>
<accession>A0A370L232</accession>
<feature type="transmembrane region" description="Helical" evidence="5">
    <location>
        <begin position="61"/>
        <end position="81"/>
    </location>
</feature>
<keyword evidence="2 5" id="KW-0812">Transmembrane</keyword>
<evidence type="ECO:0000256" key="3">
    <source>
        <dbReference type="ARBA" id="ARBA00022989"/>
    </source>
</evidence>
<organism evidence="6 7">
    <name type="scientific">Bosea caraganae</name>
    <dbReference type="NCBI Taxonomy" id="2763117"/>
    <lineage>
        <taxon>Bacteria</taxon>
        <taxon>Pseudomonadati</taxon>
        <taxon>Pseudomonadota</taxon>
        <taxon>Alphaproteobacteria</taxon>
        <taxon>Hyphomicrobiales</taxon>
        <taxon>Boseaceae</taxon>
        <taxon>Bosea</taxon>
    </lineage>
</organism>
<dbReference type="GO" id="GO:0051119">
    <property type="term" value="F:sugar transmembrane transporter activity"/>
    <property type="evidence" value="ECO:0007669"/>
    <property type="project" value="InterPro"/>
</dbReference>